<comment type="caution">
    <text evidence="7">The sequence shown here is derived from an EMBL/GenBank/DDBJ whole genome shotgun (WGS) entry which is preliminary data.</text>
</comment>
<accession>A0A2W6NIH9</accession>
<evidence type="ECO:0000256" key="1">
    <source>
        <dbReference type="ARBA" id="ARBA00001933"/>
    </source>
</evidence>
<dbReference type="SUPFAM" id="SSF51419">
    <property type="entry name" value="PLP-binding barrel"/>
    <property type="match status" value="1"/>
</dbReference>
<evidence type="ECO:0000256" key="4">
    <source>
        <dbReference type="PIRSR" id="PIRSR600821-50"/>
    </source>
</evidence>
<dbReference type="EMBL" id="NBIU01000004">
    <property type="protein sequence ID" value="PZT48680.1"/>
    <property type="molecule type" value="Genomic_DNA"/>
</dbReference>
<keyword evidence="3" id="KW-0413">Isomerase</keyword>
<dbReference type="SUPFAM" id="SSF50621">
    <property type="entry name" value="Alanine racemase C-terminal domain-like"/>
    <property type="match status" value="1"/>
</dbReference>
<feature type="domain" description="Alanine racemase C-terminal" evidence="6">
    <location>
        <begin position="244"/>
        <end position="356"/>
    </location>
</feature>
<dbReference type="Pfam" id="PF01168">
    <property type="entry name" value="Ala_racemase_N"/>
    <property type="match status" value="1"/>
</dbReference>
<dbReference type="PANTHER" id="PTHR30511">
    <property type="entry name" value="ALANINE RACEMASE"/>
    <property type="match status" value="1"/>
</dbReference>
<evidence type="ECO:0000256" key="2">
    <source>
        <dbReference type="ARBA" id="ARBA00022898"/>
    </source>
</evidence>
<dbReference type="GO" id="GO:0030170">
    <property type="term" value="F:pyridoxal phosphate binding"/>
    <property type="evidence" value="ECO:0007669"/>
    <property type="project" value="TreeGrafter"/>
</dbReference>
<feature type="modified residue" description="N6-(pyridoxal phosphate)lysine" evidence="4">
    <location>
        <position position="33"/>
    </location>
</feature>
<reference evidence="7 8" key="1">
    <citation type="submission" date="2017-03" db="EMBL/GenBank/DDBJ databases">
        <title>Genomic and clinical evidence uncovers the enterohepatic species Helicobacter valdiviensis as a potential human intestinal pathogen.</title>
        <authorList>
            <person name="Fresia P."/>
            <person name="Jara R."/>
            <person name="Sierra R."/>
            <person name="Ferres I."/>
            <person name="Greif G."/>
            <person name="Iraola G."/>
            <person name="Collado L."/>
        </authorList>
    </citation>
    <scope>NUCLEOTIDE SEQUENCE [LARGE SCALE GENOMIC DNA]</scope>
    <source>
        <strain evidence="7 8">WBE14</strain>
    </source>
</reference>
<keyword evidence="2 4" id="KW-0663">Pyridoxal phosphate</keyword>
<dbReference type="Proteomes" id="UP000249746">
    <property type="component" value="Unassembled WGS sequence"/>
</dbReference>
<dbReference type="GO" id="GO:0005829">
    <property type="term" value="C:cytosol"/>
    <property type="evidence" value="ECO:0007669"/>
    <property type="project" value="TreeGrafter"/>
</dbReference>
<dbReference type="InterPro" id="IPR011079">
    <property type="entry name" value="Ala_racemase_C"/>
</dbReference>
<feature type="binding site" evidence="5">
    <location>
        <position position="126"/>
    </location>
    <ligand>
        <name>substrate</name>
    </ligand>
</feature>
<dbReference type="InterPro" id="IPR001608">
    <property type="entry name" value="Ala_racemase_N"/>
</dbReference>
<proteinExistence type="predicted"/>
<dbReference type="RefSeq" id="WP_111229200.1">
    <property type="nucleotide sequence ID" value="NZ_NBIU01000004.1"/>
</dbReference>
<protein>
    <submittedName>
        <fullName evidence="7">Alanine racemase</fullName>
    </submittedName>
</protein>
<dbReference type="Gene3D" id="2.40.37.10">
    <property type="entry name" value="Lyase, Ornithine Decarboxylase, Chain A, domain 1"/>
    <property type="match status" value="1"/>
</dbReference>
<sequence>MPCLKINQNHFFHNYQILKNLVKNEDKIAIVLKDNAYGHGILEIATLAHQKSIKNAFVKNMQEALCIQHLFENISILYPQSCFLQTHFETCLKAPNIFFCVASLDFLKTLPNNTQIELKVNSGMNRNGISKQELQEAFNIITQKNLKLKGVFTHNGYGDDLGAEFFSQNLQFLLIKQEILQLTKSFNIPLPRFHSLSSSGAFKDNITHNPDDLLSDCFYRFGIAFYGYLCIDSVFNLKPNLKPIASLWAYKISTCSLLKGQTIGYSGTSKVLEDTQISTYDIGYGDGFFRIKEGMELKTKEGYKIYPRASMDCISIQSIQEEVCIFEDVSAFAKAFNTIPYEILVHLHSYIPKKII</sequence>
<dbReference type="OrthoDB" id="9813814at2"/>
<name>A0A2W6NIH9_9HELI</name>
<evidence type="ECO:0000256" key="5">
    <source>
        <dbReference type="PIRSR" id="PIRSR600821-52"/>
    </source>
</evidence>
<dbReference type="InterPro" id="IPR009006">
    <property type="entry name" value="Ala_racemase/Decarboxylase_C"/>
</dbReference>
<gene>
    <name evidence="7" type="ORF">B6S12_02230</name>
</gene>
<evidence type="ECO:0000313" key="7">
    <source>
        <dbReference type="EMBL" id="PZT48680.1"/>
    </source>
</evidence>
<evidence type="ECO:0000256" key="3">
    <source>
        <dbReference type="ARBA" id="ARBA00023235"/>
    </source>
</evidence>
<dbReference type="InterPro" id="IPR029066">
    <property type="entry name" value="PLP-binding_barrel"/>
</dbReference>
<dbReference type="NCBIfam" id="NF000791">
    <property type="entry name" value="PRK00053.2-2"/>
    <property type="match status" value="1"/>
</dbReference>
<dbReference type="Gene3D" id="3.20.20.10">
    <property type="entry name" value="Alanine racemase"/>
    <property type="match status" value="1"/>
</dbReference>
<dbReference type="GO" id="GO:0009252">
    <property type="term" value="P:peptidoglycan biosynthetic process"/>
    <property type="evidence" value="ECO:0007669"/>
    <property type="project" value="TreeGrafter"/>
</dbReference>
<keyword evidence="8" id="KW-1185">Reference proteome</keyword>
<dbReference type="GO" id="GO:0030632">
    <property type="term" value="P:D-alanine biosynthetic process"/>
    <property type="evidence" value="ECO:0007669"/>
    <property type="project" value="TreeGrafter"/>
</dbReference>
<dbReference type="Pfam" id="PF00842">
    <property type="entry name" value="Ala_racemase_C"/>
    <property type="match status" value="1"/>
</dbReference>
<dbReference type="AlphaFoldDB" id="A0A2W6NIH9"/>
<feature type="binding site" evidence="5">
    <location>
        <position position="311"/>
    </location>
    <ligand>
        <name>substrate</name>
    </ligand>
</feature>
<organism evidence="7 8">
    <name type="scientific">Helicobacter valdiviensis</name>
    <dbReference type="NCBI Taxonomy" id="1458358"/>
    <lineage>
        <taxon>Bacteria</taxon>
        <taxon>Pseudomonadati</taxon>
        <taxon>Campylobacterota</taxon>
        <taxon>Epsilonproteobacteria</taxon>
        <taxon>Campylobacterales</taxon>
        <taxon>Helicobacteraceae</taxon>
        <taxon>Helicobacter</taxon>
    </lineage>
</organism>
<evidence type="ECO:0000259" key="6">
    <source>
        <dbReference type="SMART" id="SM01005"/>
    </source>
</evidence>
<dbReference type="PRINTS" id="PR00992">
    <property type="entry name" value="ALARACEMASE"/>
</dbReference>
<dbReference type="SMART" id="SM01005">
    <property type="entry name" value="Ala_racemase_C"/>
    <property type="match status" value="1"/>
</dbReference>
<evidence type="ECO:0000313" key="8">
    <source>
        <dbReference type="Proteomes" id="UP000249746"/>
    </source>
</evidence>
<dbReference type="PANTHER" id="PTHR30511:SF0">
    <property type="entry name" value="ALANINE RACEMASE, CATABOLIC-RELATED"/>
    <property type="match status" value="1"/>
</dbReference>
<comment type="cofactor">
    <cofactor evidence="1 4">
        <name>pyridoxal 5'-phosphate</name>
        <dbReference type="ChEBI" id="CHEBI:597326"/>
    </cofactor>
</comment>
<dbReference type="GO" id="GO:0008784">
    <property type="term" value="F:alanine racemase activity"/>
    <property type="evidence" value="ECO:0007669"/>
    <property type="project" value="InterPro"/>
</dbReference>
<dbReference type="InterPro" id="IPR000821">
    <property type="entry name" value="Ala_racemase"/>
</dbReference>